<keyword evidence="8" id="KW-1185">Reference proteome</keyword>
<evidence type="ECO:0000256" key="3">
    <source>
        <dbReference type="ARBA" id="ARBA00022692"/>
    </source>
</evidence>
<feature type="transmembrane region" description="Helical" evidence="6">
    <location>
        <begin position="25"/>
        <end position="52"/>
    </location>
</feature>
<evidence type="ECO:0000256" key="4">
    <source>
        <dbReference type="ARBA" id="ARBA00022989"/>
    </source>
</evidence>
<keyword evidence="3 6" id="KW-0812">Transmembrane</keyword>
<protein>
    <submittedName>
        <fullName evidence="7">Uncharacterized protein</fullName>
    </submittedName>
</protein>
<organism evidence="7 8">
    <name type="scientific">Phrynocephalus forsythii</name>
    <dbReference type="NCBI Taxonomy" id="171643"/>
    <lineage>
        <taxon>Eukaryota</taxon>
        <taxon>Metazoa</taxon>
        <taxon>Chordata</taxon>
        <taxon>Craniata</taxon>
        <taxon>Vertebrata</taxon>
        <taxon>Euteleostomi</taxon>
        <taxon>Lepidosauria</taxon>
        <taxon>Squamata</taxon>
        <taxon>Bifurcata</taxon>
        <taxon>Unidentata</taxon>
        <taxon>Episquamata</taxon>
        <taxon>Toxicofera</taxon>
        <taxon>Iguania</taxon>
        <taxon>Acrodonta</taxon>
        <taxon>Agamidae</taxon>
        <taxon>Agaminae</taxon>
        <taxon>Phrynocephalus</taxon>
    </lineage>
</organism>
<feature type="transmembrane region" description="Helical" evidence="6">
    <location>
        <begin position="112"/>
        <end position="135"/>
    </location>
</feature>
<dbReference type="InterPro" id="IPR008661">
    <property type="entry name" value="L6_membrane"/>
</dbReference>
<comment type="subcellular location">
    <subcellularLocation>
        <location evidence="1">Membrane</location>
        <topology evidence="1">Multi-pass membrane protein</topology>
    </subcellularLocation>
</comment>
<evidence type="ECO:0000313" key="7">
    <source>
        <dbReference type="EMBL" id="KAJ7320084.1"/>
    </source>
</evidence>
<evidence type="ECO:0000313" key="8">
    <source>
        <dbReference type="Proteomes" id="UP001142489"/>
    </source>
</evidence>
<name>A0A9Q0XMP7_9SAUR</name>
<comment type="caution">
    <text evidence="7">The sequence shown here is derived from an EMBL/GenBank/DDBJ whole genome shotgun (WGS) entry which is preliminary data.</text>
</comment>
<reference evidence="7" key="1">
    <citation type="journal article" date="2023" name="DNA Res.">
        <title>Chromosome-level genome assembly of Phrynocephalus forsythii using third-generation DNA sequencing and Hi-C analysis.</title>
        <authorList>
            <person name="Qi Y."/>
            <person name="Zhao W."/>
            <person name="Zhao Y."/>
            <person name="Niu C."/>
            <person name="Cao S."/>
            <person name="Zhang Y."/>
        </authorList>
    </citation>
    <scope>NUCLEOTIDE SEQUENCE</scope>
    <source>
        <tissue evidence="7">Muscle</tissue>
    </source>
</reference>
<dbReference type="Pfam" id="PF05805">
    <property type="entry name" value="L6_membrane"/>
    <property type="match status" value="1"/>
</dbReference>
<dbReference type="PANTHER" id="PTHR14198">
    <property type="entry name" value="TRANSMEMBRANE 4 L6 FAMILY MEMBER 1-RELATED"/>
    <property type="match status" value="1"/>
</dbReference>
<keyword evidence="4 6" id="KW-1133">Transmembrane helix</keyword>
<sequence length="313" mass="34413">MAILHCSAADMVLFHKQTCHMDLQIIIAVAFRIYFFGGGSAFPFSFTAHFSFQGDTHGERFMMCRGKCSTCSCSKCMGIALLPLAVCAIISNLLLYFPNGEVLEAGQITDFVWFFHGILGAGILVFLPAFMMVGAGGAGRCSNKCGMVLSVVFAALGTAGGVYCVTISSLGLISGPLCDIGDEIYVYPFRNDTLASSNLSASIVLKLRCIKSQAASILKMKKWKQLPVESDKLEHLQKAREHHPLERDVVFPPAGNWYSRSGALRHSSCQGPYWILMQLILEGKKVNMTQKIDTGDIRYIVYNRKQPDIAEKE</sequence>
<dbReference type="GO" id="GO:0016020">
    <property type="term" value="C:membrane"/>
    <property type="evidence" value="ECO:0007669"/>
    <property type="project" value="UniProtKB-SubCell"/>
</dbReference>
<feature type="transmembrane region" description="Helical" evidence="6">
    <location>
        <begin position="147"/>
        <end position="173"/>
    </location>
</feature>
<proteinExistence type="inferred from homology"/>
<evidence type="ECO:0000256" key="6">
    <source>
        <dbReference type="SAM" id="Phobius"/>
    </source>
</evidence>
<evidence type="ECO:0000256" key="5">
    <source>
        <dbReference type="ARBA" id="ARBA00023136"/>
    </source>
</evidence>
<comment type="similarity">
    <text evidence="2">Belongs to the L6 tetraspanin family.</text>
</comment>
<evidence type="ECO:0000256" key="1">
    <source>
        <dbReference type="ARBA" id="ARBA00004141"/>
    </source>
</evidence>
<dbReference type="PANTHER" id="PTHR14198:SF20">
    <property type="entry name" value="TRANSMEMBRANE 4 L SIX FAMILY MEMBER 1A"/>
    <property type="match status" value="1"/>
</dbReference>
<keyword evidence="5 6" id="KW-0472">Membrane</keyword>
<dbReference type="EMBL" id="JAPFRF010000010">
    <property type="protein sequence ID" value="KAJ7320084.1"/>
    <property type="molecule type" value="Genomic_DNA"/>
</dbReference>
<accession>A0A9Q0XMP7</accession>
<feature type="transmembrane region" description="Helical" evidence="6">
    <location>
        <begin position="73"/>
        <end position="97"/>
    </location>
</feature>
<dbReference type="Proteomes" id="UP001142489">
    <property type="component" value="Unassembled WGS sequence"/>
</dbReference>
<dbReference type="AlphaFoldDB" id="A0A9Q0XMP7"/>
<gene>
    <name evidence="7" type="ORF">JRQ81_019595</name>
</gene>
<evidence type="ECO:0000256" key="2">
    <source>
        <dbReference type="ARBA" id="ARBA00006193"/>
    </source>
</evidence>
<dbReference type="OrthoDB" id="9449742at2759"/>